<dbReference type="EC" id="2.1.1.37" evidence="7"/>
<dbReference type="Proteomes" id="UP001333818">
    <property type="component" value="Unassembled WGS sequence"/>
</dbReference>
<sequence>MTDSLPEIYPTLTLPLQRGGNKIFGINQERPIAVDLFAGAGGMTLGFEQAGFDVLASVEIDPVHCATHKYNFPFWEIICQSATDISAAEIRHKAKIGDRPIDVVFGGPPCQGFSMMGKRALDDPRNHLVFHFLRLVLELQPRYFVMENVKGLTVGKHKQFLAEIMAEFEAQGYQIEQSYRVLNACHYGVPQHRERLFLLGCRQGLELPKYPAPMTKPAKANKIPKELADLPPSPTVWEAIADLPSPDRYAELLRQDWCEAEFDLDPNFSVSDYVRRLRGLDCSIQDYSYPRHFDRRLLTSSIRTHHSLESIARFHATPQGKTEPISRFLKLDPLGICNTLRAGTASNHGAFTSPRPIHPFEPRCITVREAARLHSYPDWFRFHATKWHGFRQIGNSVPPLLAQAVATEIRKALKVTPVKPQVTQPLQDPALLRIKMTEAARKYGVDRHVIAPRTRPVKVETMSEFTLATKQTNP</sequence>
<organism evidence="8 9">
    <name type="scientific">Tumidithrix elongata BACA0141</name>
    <dbReference type="NCBI Taxonomy" id="2716417"/>
    <lineage>
        <taxon>Bacteria</taxon>
        <taxon>Bacillati</taxon>
        <taxon>Cyanobacteriota</taxon>
        <taxon>Cyanophyceae</taxon>
        <taxon>Pseudanabaenales</taxon>
        <taxon>Pseudanabaenaceae</taxon>
        <taxon>Tumidithrix</taxon>
        <taxon>Tumidithrix elongata</taxon>
    </lineage>
</organism>
<dbReference type="PANTHER" id="PTHR10629">
    <property type="entry name" value="CYTOSINE-SPECIFIC METHYLTRANSFERASE"/>
    <property type="match status" value="1"/>
</dbReference>
<dbReference type="AlphaFoldDB" id="A0AAW9PZB1"/>
<dbReference type="PROSITE" id="PS51679">
    <property type="entry name" value="SAM_MT_C5"/>
    <property type="match status" value="1"/>
</dbReference>
<proteinExistence type="inferred from homology"/>
<dbReference type="PROSITE" id="PS00094">
    <property type="entry name" value="C5_MTASE_1"/>
    <property type="match status" value="1"/>
</dbReference>
<dbReference type="InterPro" id="IPR018117">
    <property type="entry name" value="C5_DNA_meth_AS"/>
</dbReference>
<evidence type="ECO:0000256" key="7">
    <source>
        <dbReference type="RuleBase" id="RU000417"/>
    </source>
</evidence>
<dbReference type="Gene3D" id="3.40.50.150">
    <property type="entry name" value="Vaccinia Virus protein VP39"/>
    <property type="match status" value="1"/>
</dbReference>
<dbReference type="NCBIfam" id="TIGR00675">
    <property type="entry name" value="dcm"/>
    <property type="match status" value="1"/>
</dbReference>
<evidence type="ECO:0000256" key="4">
    <source>
        <dbReference type="ARBA" id="ARBA00022747"/>
    </source>
</evidence>
<dbReference type="Pfam" id="PF00145">
    <property type="entry name" value="DNA_methylase"/>
    <property type="match status" value="1"/>
</dbReference>
<comment type="caution">
    <text evidence="8">The sequence shown here is derived from an EMBL/GenBank/DDBJ whole genome shotgun (WGS) entry which is preliminary data.</text>
</comment>
<dbReference type="InterPro" id="IPR029063">
    <property type="entry name" value="SAM-dependent_MTases_sf"/>
</dbReference>
<evidence type="ECO:0000256" key="3">
    <source>
        <dbReference type="ARBA" id="ARBA00022691"/>
    </source>
</evidence>
<dbReference type="GO" id="GO:0003886">
    <property type="term" value="F:DNA (cytosine-5-)-methyltransferase activity"/>
    <property type="evidence" value="ECO:0007669"/>
    <property type="project" value="UniProtKB-EC"/>
</dbReference>
<evidence type="ECO:0000256" key="1">
    <source>
        <dbReference type="ARBA" id="ARBA00022603"/>
    </source>
</evidence>
<evidence type="ECO:0000313" key="9">
    <source>
        <dbReference type="Proteomes" id="UP001333818"/>
    </source>
</evidence>
<dbReference type="InterPro" id="IPR031303">
    <property type="entry name" value="C5_meth_CS"/>
</dbReference>
<dbReference type="SUPFAM" id="SSF53335">
    <property type="entry name" value="S-adenosyl-L-methionine-dependent methyltransferases"/>
    <property type="match status" value="1"/>
</dbReference>
<dbReference type="PANTHER" id="PTHR10629:SF52">
    <property type="entry name" value="DNA (CYTOSINE-5)-METHYLTRANSFERASE 1"/>
    <property type="match status" value="1"/>
</dbReference>
<dbReference type="GO" id="GO:0009307">
    <property type="term" value="P:DNA restriction-modification system"/>
    <property type="evidence" value="ECO:0007669"/>
    <property type="project" value="UniProtKB-KW"/>
</dbReference>
<evidence type="ECO:0000256" key="6">
    <source>
        <dbReference type="RuleBase" id="RU000416"/>
    </source>
</evidence>
<evidence type="ECO:0000313" key="8">
    <source>
        <dbReference type="EMBL" id="MEE3715951.1"/>
    </source>
</evidence>
<dbReference type="EMBL" id="JAZBJZ010000010">
    <property type="protein sequence ID" value="MEE3715951.1"/>
    <property type="molecule type" value="Genomic_DNA"/>
</dbReference>
<gene>
    <name evidence="8" type="ORF">V2H45_04225</name>
</gene>
<keyword evidence="4" id="KW-0680">Restriction system</keyword>
<dbReference type="PROSITE" id="PS00095">
    <property type="entry name" value="C5_MTASE_2"/>
    <property type="match status" value="1"/>
</dbReference>
<dbReference type="InterPro" id="IPR050390">
    <property type="entry name" value="C5-Methyltransferase"/>
</dbReference>
<comment type="catalytic activity">
    <reaction evidence="7">
        <text>a 2'-deoxycytidine in DNA + S-adenosyl-L-methionine = a 5-methyl-2'-deoxycytidine in DNA + S-adenosyl-L-homocysteine + H(+)</text>
        <dbReference type="Rhea" id="RHEA:13681"/>
        <dbReference type="Rhea" id="RHEA-COMP:11369"/>
        <dbReference type="Rhea" id="RHEA-COMP:11370"/>
        <dbReference type="ChEBI" id="CHEBI:15378"/>
        <dbReference type="ChEBI" id="CHEBI:57856"/>
        <dbReference type="ChEBI" id="CHEBI:59789"/>
        <dbReference type="ChEBI" id="CHEBI:85452"/>
        <dbReference type="ChEBI" id="CHEBI:85454"/>
        <dbReference type="EC" id="2.1.1.37"/>
    </reaction>
</comment>
<reference evidence="8" key="1">
    <citation type="submission" date="2024-01" db="EMBL/GenBank/DDBJ databases">
        <title>Bank of Algae and Cyanobacteria of the Azores (BACA) strain genomes.</title>
        <authorList>
            <person name="Luz R."/>
            <person name="Cordeiro R."/>
            <person name="Fonseca A."/>
            <person name="Goncalves V."/>
        </authorList>
    </citation>
    <scope>NUCLEOTIDE SEQUENCE</scope>
    <source>
        <strain evidence="8">BACA0141</strain>
    </source>
</reference>
<feature type="active site" evidence="5">
    <location>
        <position position="110"/>
    </location>
</feature>
<protein>
    <recommendedName>
        <fullName evidence="7">Cytosine-specific methyltransferase</fullName>
        <ecNumber evidence="7">2.1.1.37</ecNumber>
    </recommendedName>
</protein>
<name>A0AAW9PZB1_9CYAN</name>
<evidence type="ECO:0000256" key="2">
    <source>
        <dbReference type="ARBA" id="ARBA00022679"/>
    </source>
</evidence>
<dbReference type="PRINTS" id="PR00105">
    <property type="entry name" value="C5METTRFRASE"/>
</dbReference>
<keyword evidence="2 5" id="KW-0808">Transferase</keyword>
<accession>A0AAW9PZB1</accession>
<dbReference type="GO" id="GO:0032259">
    <property type="term" value="P:methylation"/>
    <property type="evidence" value="ECO:0007669"/>
    <property type="project" value="UniProtKB-KW"/>
</dbReference>
<keyword evidence="9" id="KW-1185">Reference proteome</keyword>
<dbReference type="InterPro" id="IPR001525">
    <property type="entry name" value="C5_MeTfrase"/>
</dbReference>
<evidence type="ECO:0000256" key="5">
    <source>
        <dbReference type="PROSITE-ProRule" id="PRU01016"/>
    </source>
</evidence>
<keyword evidence="1 5" id="KW-0489">Methyltransferase</keyword>
<comment type="similarity">
    <text evidence="5 6">Belongs to the class I-like SAM-binding methyltransferase superfamily. C5-methyltransferase family.</text>
</comment>
<keyword evidence="3 5" id="KW-0949">S-adenosyl-L-methionine</keyword>
<dbReference type="Gene3D" id="3.90.120.10">
    <property type="entry name" value="DNA Methylase, subunit A, domain 2"/>
    <property type="match status" value="1"/>
</dbReference>